<dbReference type="InterPro" id="IPR036691">
    <property type="entry name" value="Endo/exonu/phosph_ase_sf"/>
</dbReference>
<dbReference type="GO" id="GO:0071897">
    <property type="term" value="P:DNA biosynthetic process"/>
    <property type="evidence" value="ECO:0007669"/>
    <property type="project" value="UniProtKB-ARBA"/>
</dbReference>
<dbReference type="GO" id="GO:0003824">
    <property type="term" value="F:catalytic activity"/>
    <property type="evidence" value="ECO:0007669"/>
    <property type="project" value="InterPro"/>
</dbReference>
<dbReference type="PROSITE" id="PS50878">
    <property type="entry name" value="RT_POL"/>
    <property type="match status" value="1"/>
</dbReference>
<proteinExistence type="predicted"/>
<feature type="non-terminal residue" evidence="2">
    <location>
        <position position="1"/>
    </location>
</feature>
<dbReference type="Gene3D" id="3.30.420.10">
    <property type="entry name" value="Ribonuclease H-like superfamily/Ribonuclease H"/>
    <property type="match status" value="1"/>
</dbReference>
<dbReference type="SUPFAM" id="SSF53098">
    <property type="entry name" value="Ribonuclease H-like"/>
    <property type="match status" value="1"/>
</dbReference>
<dbReference type="GO" id="GO:0042575">
    <property type="term" value="C:DNA polymerase complex"/>
    <property type="evidence" value="ECO:0007669"/>
    <property type="project" value="UniProtKB-ARBA"/>
</dbReference>
<dbReference type="AlphaFoldDB" id="A0A147BJE9"/>
<evidence type="ECO:0000259" key="1">
    <source>
        <dbReference type="PROSITE" id="PS50878"/>
    </source>
</evidence>
<feature type="domain" description="Reverse transcriptase" evidence="1">
    <location>
        <begin position="456"/>
        <end position="732"/>
    </location>
</feature>
<accession>A0A147BJE9</accession>
<organism evidence="2">
    <name type="scientific">Ixodes ricinus</name>
    <name type="common">Common tick</name>
    <name type="synonym">Acarus ricinus</name>
    <dbReference type="NCBI Taxonomy" id="34613"/>
    <lineage>
        <taxon>Eukaryota</taxon>
        <taxon>Metazoa</taxon>
        <taxon>Ecdysozoa</taxon>
        <taxon>Arthropoda</taxon>
        <taxon>Chelicerata</taxon>
        <taxon>Arachnida</taxon>
        <taxon>Acari</taxon>
        <taxon>Parasitiformes</taxon>
        <taxon>Ixodida</taxon>
        <taxon>Ixodoidea</taxon>
        <taxon>Ixodidae</taxon>
        <taxon>Ixodinae</taxon>
        <taxon>Ixodes</taxon>
    </lineage>
</organism>
<dbReference type="SUPFAM" id="SSF56672">
    <property type="entry name" value="DNA/RNA polymerases"/>
    <property type="match status" value="1"/>
</dbReference>
<dbReference type="Gene3D" id="3.60.10.10">
    <property type="entry name" value="Endonuclease/exonuclease/phosphatase"/>
    <property type="match status" value="1"/>
</dbReference>
<evidence type="ECO:0000313" key="2">
    <source>
        <dbReference type="EMBL" id="JAR90910.1"/>
    </source>
</evidence>
<dbReference type="InterPro" id="IPR036397">
    <property type="entry name" value="RNaseH_sf"/>
</dbReference>
<dbReference type="PANTHER" id="PTHR19446">
    <property type="entry name" value="REVERSE TRANSCRIPTASES"/>
    <property type="match status" value="1"/>
</dbReference>
<dbReference type="InterPro" id="IPR043502">
    <property type="entry name" value="DNA/RNA_pol_sf"/>
</dbReference>
<dbReference type="InterPro" id="IPR000477">
    <property type="entry name" value="RT_dom"/>
</dbReference>
<sequence length="1169" mass="130723">VWQWNCRGYKNKYGSLTQYVSTSTTLPELIALQETNTQVRLPGYVTYGTDTGNSLHTLASKRLVAVQHHLQQSEPLAILLEIIPPATKKKNSMFLLNIYCRPKSPPTILKHVLEQATHTAANNPLLIVGDFNAAHPLWGYAYANPRGNLLHKRIEDMDLTLVTDPTNSTRLGTSVTRDTSPDLTLTRNIPQADWTNLEEYLGSDHALLATTLHGLEYKARIGTARLTDWAKMRETRTQRPGNEDSQHHLPIQDWITQLHQDVLAHTKTLQTSTTTPCIDARLLHMWEARRSLLKRLKRQRWNRKLKKRIALLTEKAAKYATSLCRENWLSLCDGLRGTLSTSKTWKLLRYLINPASSKTESHHNLARVIHQFPGKGTDLLSTLKARYFPTQPSEPLPPYTGSPNDLLDEDIHLHELSAALQRLKRHTTPGMDQITNKTLINLDSPSLLELTAHLNKVWREGSLPEDWKTAEVRLIPKPGKPPAIENLRPISLTSCVGKLLEHIVLNRLQPYLEDSGKLPTTMVGFRPHLSTQDILLQIKEEVMAPATRNSPTALLALDLKGAFDNVKHSAILQRLNTRGCGARTYHYIRDFLSDRKAILKVGDQATDPFPLGGRGTPQGAVLSPLLFNIALIGLPPLLDNIPGIRHGLYADDITIWSSTGSIGAMESRLQDAADVVNAYARSCGLSCAPQKSELLLVSPRKQHPPGSPTITIHLEGHTITPSRSVKILGMIFRADRHNSILVKRLQTTIDQVTHMIRRIATKTRGMGEKDTLRLVQAFVVSRITYAIPYASLNPTELKTLNTMIRKAYKQAMGLPTSISTERLLRLGVYNTAEELIEAHLSNQRARLGVTETGRSILSRLGLSAPLHHPPPQTASLPHAIRSNIIVPPLPRNMHPVHHAQRREARARAIHKQYGCQPSTAYTDASSYPGRAATTATVIMNNEPRSSISLPRNHPVQAEEAAIALALTQTEAEVIVTDSQQAYRNFAIGRIHACTLRLINQNPPTRQVRIVWAPAHQGIPGNEIANLVARDLTRRADAEEAELERMHPLVSYLEITQHYRLTRRTYPPPHKSLPREQERILRALQVNTFPHPTRNHLLAPTNFSPHCRFCGKPGSLRHIVGGCSQTPLDPPILYPTNELWERALASSDLDDQLRLVTRAQDAARAQGILD</sequence>
<dbReference type="EMBL" id="GEGO01004494">
    <property type="protein sequence ID" value="JAR90910.1"/>
    <property type="molecule type" value="Transcribed_RNA"/>
</dbReference>
<dbReference type="Pfam" id="PF00078">
    <property type="entry name" value="RVT_1"/>
    <property type="match status" value="1"/>
</dbReference>
<dbReference type="InterPro" id="IPR012337">
    <property type="entry name" value="RNaseH-like_sf"/>
</dbReference>
<dbReference type="CDD" id="cd01650">
    <property type="entry name" value="RT_nLTR_like"/>
    <property type="match status" value="1"/>
</dbReference>
<dbReference type="Pfam" id="PF14529">
    <property type="entry name" value="Exo_endo_phos_2"/>
    <property type="match status" value="1"/>
</dbReference>
<dbReference type="SUPFAM" id="SSF56219">
    <property type="entry name" value="DNase I-like"/>
    <property type="match status" value="1"/>
</dbReference>
<dbReference type="InterPro" id="IPR005135">
    <property type="entry name" value="Endo/exonuclease/phosphatase"/>
</dbReference>
<protein>
    <submittedName>
        <fullName evidence="2">Putative tick transposon</fullName>
    </submittedName>
</protein>
<dbReference type="GO" id="GO:0003676">
    <property type="term" value="F:nucleic acid binding"/>
    <property type="evidence" value="ECO:0007669"/>
    <property type="project" value="InterPro"/>
</dbReference>
<name>A0A147BJE9_IXORI</name>
<reference evidence="2" key="1">
    <citation type="journal article" date="2018" name="PLoS Negl. Trop. Dis.">
        <title>Sialome diversity of ticks revealed by RNAseq of single tick salivary glands.</title>
        <authorList>
            <person name="Perner J."/>
            <person name="Kropackova S."/>
            <person name="Kopacek P."/>
            <person name="Ribeiro J.M."/>
        </authorList>
    </citation>
    <scope>NUCLEOTIDE SEQUENCE</scope>
    <source>
        <strain evidence="2">Siblings of single egg batch collected in Ceske Budejovice</strain>
        <tissue evidence="2">Salivary glands</tissue>
    </source>
</reference>